<protein>
    <submittedName>
        <fullName evidence="2">Uncharacterized protein</fullName>
    </submittedName>
</protein>
<comment type="caution">
    <text evidence="2">The sequence shown here is derived from an EMBL/GenBank/DDBJ whole genome shotgun (WGS) entry which is preliminary data.</text>
</comment>
<organism evidence="2 3">
    <name type="scientific">Eruca vesicaria subsp. sativa</name>
    <name type="common">Garden rocket</name>
    <name type="synonym">Eruca sativa</name>
    <dbReference type="NCBI Taxonomy" id="29727"/>
    <lineage>
        <taxon>Eukaryota</taxon>
        <taxon>Viridiplantae</taxon>
        <taxon>Streptophyta</taxon>
        <taxon>Embryophyta</taxon>
        <taxon>Tracheophyta</taxon>
        <taxon>Spermatophyta</taxon>
        <taxon>Magnoliopsida</taxon>
        <taxon>eudicotyledons</taxon>
        <taxon>Gunneridae</taxon>
        <taxon>Pentapetalae</taxon>
        <taxon>rosids</taxon>
        <taxon>malvids</taxon>
        <taxon>Brassicales</taxon>
        <taxon>Brassicaceae</taxon>
        <taxon>Brassiceae</taxon>
        <taxon>Eruca</taxon>
    </lineage>
</organism>
<dbReference type="EMBL" id="CAKOAT010312932">
    <property type="protein sequence ID" value="CAH8361720.1"/>
    <property type="molecule type" value="Genomic_DNA"/>
</dbReference>
<name>A0ABC8L0I8_ERUVS</name>
<keyword evidence="3" id="KW-1185">Reference proteome</keyword>
<gene>
    <name evidence="2" type="ORF">ERUC_LOCUS27476</name>
</gene>
<accession>A0ABC8L0I8</accession>
<feature type="region of interest" description="Disordered" evidence="1">
    <location>
        <begin position="1"/>
        <end position="20"/>
    </location>
</feature>
<proteinExistence type="predicted"/>
<dbReference type="Proteomes" id="UP001642260">
    <property type="component" value="Unassembled WGS sequence"/>
</dbReference>
<dbReference type="AlphaFoldDB" id="A0ABC8L0I8"/>
<evidence type="ECO:0000313" key="3">
    <source>
        <dbReference type="Proteomes" id="UP001642260"/>
    </source>
</evidence>
<reference evidence="2 3" key="1">
    <citation type="submission" date="2022-03" db="EMBL/GenBank/DDBJ databases">
        <authorList>
            <person name="Macdonald S."/>
            <person name="Ahmed S."/>
            <person name="Newling K."/>
        </authorList>
    </citation>
    <scope>NUCLEOTIDE SEQUENCE [LARGE SCALE GENOMIC DNA]</scope>
</reference>
<sequence>MSPEPAEAPPCFTLASGRRDETVDLDHNQKQNNREAAAQRNKGKIRGETPAMARTLTRRPVTGKSQICFWRQRDKESVGRLFFGDKEIRRDKVTNFEQNRNLYQNIFDYFL</sequence>
<evidence type="ECO:0000313" key="2">
    <source>
        <dbReference type="EMBL" id="CAH8361720.1"/>
    </source>
</evidence>
<feature type="region of interest" description="Disordered" evidence="1">
    <location>
        <begin position="27"/>
        <end position="52"/>
    </location>
</feature>
<evidence type="ECO:0000256" key="1">
    <source>
        <dbReference type="SAM" id="MobiDB-lite"/>
    </source>
</evidence>